<keyword evidence="10" id="KW-1185">Reference proteome</keyword>
<dbReference type="EMBL" id="LR899014">
    <property type="protein sequence ID" value="CAD7093248.1"/>
    <property type="molecule type" value="Genomic_DNA"/>
</dbReference>
<name>A0A7R8V5J0_HERIL</name>
<dbReference type="InterPro" id="IPR015421">
    <property type="entry name" value="PyrdxlP-dep_Trfase_major"/>
</dbReference>
<evidence type="ECO:0000256" key="4">
    <source>
        <dbReference type="ARBA" id="ARBA00022576"/>
    </source>
</evidence>
<keyword evidence="6" id="KW-0663">Pyridoxal phosphate</keyword>
<proteinExistence type="inferred from homology"/>
<dbReference type="Proteomes" id="UP000594454">
    <property type="component" value="Chromosome 6"/>
</dbReference>
<dbReference type="FunFam" id="3.40.640.10:FF:000024">
    <property type="entry name" value="Kynurenine--oxoglutarate transaminase 3"/>
    <property type="match status" value="1"/>
</dbReference>
<protein>
    <recommendedName>
        <fullName evidence="8">Aminotransferase class I/classII large domain-containing protein</fullName>
    </recommendedName>
</protein>
<dbReference type="GO" id="GO:0030170">
    <property type="term" value="F:pyridoxal phosphate binding"/>
    <property type="evidence" value="ECO:0007669"/>
    <property type="project" value="InterPro"/>
</dbReference>
<dbReference type="PANTHER" id="PTHR43807">
    <property type="entry name" value="FI04487P"/>
    <property type="match status" value="1"/>
</dbReference>
<dbReference type="Pfam" id="PF00155">
    <property type="entry name" value="Aminotran_1_2"/>
    <property type="match status" value="1"/>
</dbReference>
<dbReference type="InterPro" id="IPR015422">
    <property type="entry name" value="PyrdxlP-dep_Trfase_small"/>
</dbReference>
<sequence>MDKFGLPDRLKDSSPSVWNEYSALAAKYNPLNLGQGFPDFPPPSYVIKALVDATTNPNVLLNQYTRGFGHPRLVQALAKLYSKVTNRDINPLSEILVTCGAYEALYASIMGHVEKGDEVVIIEPYFDCYEPMVKMAHGVPRFVALKPRPCEGKMTSNDLVLDPKELESAFNEKTKMIILNTPHNPTGKVFTEAELKTIADLCRKWNVLCVSDEVYEWMVYGEHEHIRICNLPGMWERTISIGSAGKAFSVTGWKLGWAYGPANLITNLQMVHQNSVYTSATPIQEAVASGIEFELSRFDSPECYFKSFAQELKVKRDVMADFLQDAGMRPIIPDAGYFMFADWSKLERKVDLSSETDKYKDYRFTKWMTKNIGLQAIPASAFYSDGYKALGEAYVRYCFAKKDENLMKAKELLKKLK</sequence>
<dbReference type="Gene3D" id="3.40.640.10">
    <property type="entry name" value="Type I PLP-dependent aspartate aminotransferase-like (Major domain)"/>
    <property type="match status" value="1"/>
</dbReference>
<keyword evidence="5" id="KW-0808">Transferase</keyword>
<dbReference type="SUPFAM" id="SSF53383">
    <property type="entry name" value="PLP-dependent transferases"/>
    <property type="match status" value="1"/>
</dbReference>
<dbReference type="GO" id="GO:0005739">
    <property type="term" value="C:mitochondrion"/>
    <property type="evidence" value="ECO:0007669"/>
    <property type="project" value="TreeGrafter"/>
</dbReference>
<comment type="subunit">
    <text evidence="3">Homodimer.</text>
</comment>
<evidence type="ECO:0000256" key="5">
    <source>
        <dbReference type="ARBA" id="ARBA00022679"/>
    </source>
</evidence>
<dbReference type="UniPathway" id="UPA00334">
    <property type="reaction ID" value="UER00726"/>
</dbReference>
<dbReference type="InParanoid" id="A0A7R8V5J0"/>
<comment type="similarity">
    <text evidence="2">Belongs to the class-I pyridoxal-phosphate-dependent aminotransferase family.</text>
</comment>
<organism evidence="9 10">
    <name type="scientific">Hermetia illucens</name>
    <name type="common">Black soldier fly</name>
    <dbReference type="NCBI Taxonomy" id="343691"/>
    <lineage>
        <taxon>Eukaryota</taxon>
        <taxon>Metazoa</taxon>
        <taxon>Ecdysozoa</taxon>
        <taxon>Arthropoda</taxon>
        <taxon>Hexapoda</taxon>
        <taxon>Insecta</taxon>
        <taxon>Pterygota</taxon>
        <taxon>Neoptera</taxon>
        <taxon>Endopterygota</taxon>
        <taxon>Diptera</taxon>
        <taxon>Brachycera</taxon>
        <taxon>Stratiomyomorpha</taxon>
        <taxon>Stratiomyidae</taxon>
        <taxon>Hermetiinae</taxon>
        <taxon>Hermetia</taxon>
    </lineage>
</organism>
<dbReference type="GO" id="GO:0097053">
    <property type="term" value="P:L-kynurenine catabolic process"/>
    <property type="evidence" value="ECO:0007669"/>
    <property type="project" value="UniProtKB-UniPathway"/>
</dbReference>
<evidence type="ECO:0000256" key="1">
    <source>
        <dbReference type="ARBA" id="ARBA00001933"/>
    </source>
</evidence>
<evidence type="ECO:0000259" key="8">
    <source>
        <dbReference type="Pfam" id="PF00155"/>
    </source>
</evidence>
<feature type="domain" description="Aminotransferase class I/classII large" evidence="8">
    <location>
        <begin position="30"/>
        <end position="407"/>
    </location>
</feature>
<accession>A0A7R8V5J0</accession>
<reference evidence="9 10" key="1">
    <citation type="submission" date="2020-11" db="EMBL/GenBank/DDBJ databases">
        <authorList>
            <person name="Wallbank WR R."/>
            <person name="Pardo Diaz C."/>
            <person name="Kozak K."/>
            <person name="Martin S."/>
            <person name="Jiggins C."/>
            <person name="Moest M."/>
            <person name="Warren A I."/>
            <person name="Generalovic N T."/>
            <person name="Byers J.R.P. K."/>
            <person name="Montejo-Kovacevich G."/>
            <person name="Yen C E."/>
        </authorList>
    </citation>
    <scope>NUCLEOTIDE SEQUENCE [LARGE SCALE GENOMIC DNA]</scope>
</reference>
<dbReference type="Gene3D" id="3.90.1150.10">
    <property type="entry name" value="Aspartate Aminotransferase, domain 1"/>
    <property type="match status" value="1"/>
</dbReference>
<evidence type="ECO:0000256" key="2">
    <source>
        <dbReference type="ARBA" id="ARBA00007441"/>
    </source>
</evidence>
<evidence type="ECO:0000313" key="10">
    <source>
        <dbReference type="Proteomes" id="UP000594454"/>
    </source>
</evidence>
<dbReference type="FunFam" id="3.90.1150.10:FF:000021">
    <property type="entry name" value="Kynurenine--oxoglutarate transaminase 3"/>
    <property type="match status" value="1"/>
</dbReference>
<evidence type="ECO:0000256" key="3">
    <source>
        <dbReference type="ARBA" id="ARBA00011738"/>
    </source>
</evidence>
<keyword evidence="4" id="KW-0032">Aminotransferase</keyword>
<evidence type="ECO:0000256" key="6">
    <source>
        <dbReference type="ARBA" id="ARBA00022898"/>
    </source>
</evidence>
<comment type="cofactor">
    <cofactor evidence="1">
        <name>pyridoxal 5'-phosphate</name>
        <dbReference type="ChEBI" id="CHEBI:597326"/>
    </cofactor>
</comment>
<dbReference type="GO" id="GO:0016212">
    <property type="term" value="F:kynurenine-oxoglutarate transaminase activity"/>
    <property type="evidence" value="ECO:0007669"/>
    <property type="project" value="TreeGrafter"/>
</dbReference>
<evidence type="ECO:0000256" key="7">
    <source>
        <dbReference type="ARBA" id="ARBA00024016"/>
    </source>
</evidence>
<dbReference type="FunCoup" id="A0A7R8V5J0">
    <property type="interactions" value="1617"/>
</dbReference>
<evidence type="ECO:0000313" key="9">
    <source>
        <dbReference type="EMBL" id="CAD7093248.1"/>
    </source>
</evidence>
<dbReference type="CDD" id="cd00609">
    <property type="entry name" value="AAT_like"/>
    <property type="match status" value="1"/>
</dbReference>
<dbReference type="InterPro" id="IPR015424">
    <property type="entry name" value="PyrdxlP-dep_Trfase"/>
</dbReference>
<dbReference type="InterPro" id="IPR051326">
    <property type="entry name" value="Kynurenine-oxoglutarate_AT"/>
</dbReference>
<dbReference type="AlphaFoldDB" id="A0A7R8V5J0"/>
<dbReference type="InterPro" id="IPR004839">
    <property type="entry name" value="Aminotransferase_I/II_large"/>
</dbReference>
<dbReference type="PANTHER" id="PTHR43807:SF20">
    <property type="entry name" value="FI04487P"/>
    <property type="match status" value="1"/>
</dbReference>
<dbReference type="OrthoDB" id="2414662at2759"/>
<comment type="pathway">
    <text evidence="7">Amino-acid degradation; L-kynurenine degradation; kynurenate from L-kynurenine: step 1/2.</text>
</comment>
<gene>
    <name evidence="9" type="ORF">HERILL_LOCUS15541</name>
</gene>